<comment type="caution">
    <text evidence="9">The sequence shown here is derived from an EMBL/GenBank/DDBJ whole genome shotgun (WGS) entry which is preliminary data.</text>
</comment>
<evidence type="ECO:0000313" key="10">
    <source>
        <dbReference type="Proteomes" id="UP001620626"/>
    </source>
</evidence>
<feature type="compositionally biased region" description="Basic and acidic residues" evidence="7">
    <location>
        <begin position="242"/>
        <end position="256"/>
    </location>
</feature>
<evidence type="ECO:0000256" key="2">
    <source>
        <dbReference type="ARBA" id="ARBA00023125"/>
    </source>
</evidence>
<protein>
    <recommendedName>
        <fullName evidence="8">Homeobox domain-containing protein</fullName>
    </recommendedName>
</protein>
<evidence type="ECO:0000256" key="3">
    <source>
        <dbReference type="ARBA" id="ARBA00023155"/>
    </source>
</evidence>
<reference evidence="9 10" key="1">
    <citation type="submission" date="2024-10" db="EMBL/GenBank/DDBJ databases">
        <authorList>
            <person name="Kim D."/>
        </authorList>
    </citation>
    <scope>NUCLEOTIDE SEQUENCE [LARGE SCALE GENOMIC DNA]</scope>
    <source>
        <strain evidence="9">BH-2024</strain>
    </source>
</reference>
<dbReference type="EMBL" id="JBICBT010001004">
    <property type="protein sequence ID" value="KAL3088167.1"/>
    <property type="molecule type" value="Genomic_DNA"/>
</dbReference>
<keyword evidence="10" id="KW-1185">Reference proteome</keyword>
<evidence type="ECO:0000256" key="1">
    <source>
        <dbReference type="ARBA" id="ARBA00004123"/>
    </source>
</evidence>
<dbReference type="SMART" id="SM00389">
    <property type="entry name" value="HOX"/>
    <property type="match status" value="5"/>
</dbReference>
<feature type="DNA-binding region" description="Homeobox" evidence="5">
    <location>
        <begin position="411"/>
        <end position="470"/>
    </location>
</feature>
<dbReference type="InterPro" id="IPR050877">
    <property type="entry name" value="EMX-VAX-Noto_Homeobox_TFs"/>
</dbReference>
<sequence length="577" mass="67808">MEFISVRDRICRIFVFQNFSADKSGKLEDEFAKTMSPSASSCAQLAKETGLTEKQVKRKLWKFCFDAFLDGQCTIEKNENALQKYNAQRQNFSAAQLDKLEEIFAIHNYLSVGDMKKYATEIGITDKQVEEWFEKRRLEWELKQRKREPIDAKIAAAIHKVMEDEQNAEENAKNEEWFNERRSQWKWKYLKCDLQNKKLPPPPIYDKIFVAVQKVLKEEHYAKAEVKDKEYYKRRAKKYREEAKKRQQKRVEREKAQQQNLSADQLDKLEREFEKRNEKMAKEIGLTETQVKEWFEYRRRQWINNTFSSDCGFKKQQSAQNVVKTEAIEQKNIKVEQNSQQNGVDDIAQKQNLSADKLDKLELKFGTTKCPNASDCAQLAMETGLTEKQVEERFHGRISQGRRIGETLNKIPRQRTEFKHYQLRKLKNAFVENHFPDIFMIKELAKETDLTEEQIEKWFKNAQAKYSRHNNKEHQSLMMLKQNTAVTGAKVCVECGQRIVHQTVPPIQSQPNANVIGSNSVGCTLVSAVRGRAKCRRLFWRAVTFPVNAVAKFVKKCVQQKAHWPTKAKKRKNKWPK</sequence>
<evidence type="ECO:0000256" key="7">
    <source>
        <dbReference type="SAM" id="MobiDB-lite"/>
    </source>
</evidence>
<dbReference type="Proteomes" id="UP001620626">
    <property type="component" value="Unassembled WGS sequence"/>
</dbReference>
<feature type="domain" description="Homeobox" evidence="8">
    <location>
        <begin position="409"/>
        <end position="469"/>
    </location>
</feature>
<dbReference type="PANTHER" id="PTHR24339:SF28">
    <property type="entry name" value="E5-RELATED"/>
    <property type="match status" value="1"/>
</dbReference>
<dbReference type="InterPro" id="IPR001356">
    <property type="entry name" value="HD"/>
</dbReference>
<dbReference type="InterPro" id="IPR009057">
    <property type="entry name" value="Homeodomain-like_sf"/>
</dbReference>
<dbReference type="PROSITE" id="PS50071">
    <property type="entry name" value="HOMEOBOX_2"/>
    <property type="match status" value="3"/>
</dbReference>
<dbReference type="Gene3D" id="1.10.10.60">
    <property type="entry name" value="Homeodomain-like"/>
    <property type="match status" value="5"/>
</dbReference>
<comment type="subcellular location">
    <subcellularLocation>
        <location evidence="1 5 6">Nucleus</location>
    </subcellularLocation>
</comment>
<keyword evidence="2 5" id="KW-0238">DNA-binding</keyword>
<feature type="region of interest" description="Disordered" evidence="7">
    <location>
        <begin position="242"/>
        <end position="262"/>
    </location>
</feature>
<organism evidence="9 10">
    <name type="scientific">Heterodera trifolii</name>
    <dbReference type="NCBI Taxonomy" id="157864"/>
    <lineage>
        <taxon>Eukaryota</taxon>
        <taxon>Metazoa</taxon>
        <taxon>Ecdysozoa</taxon>
        <taxon>Nematoda</taxon>
        <taxon>Chromadorea</taxon>
        <taxon>Rhabditida</taxon>
        <taxon>Tylenchina</taxon>
        <taxon>Tylenchomorpha</taxon>
        <taxon>Tylenchoidea</taxon>
        <taxon>Heteroderidae</taxon>
        <taxon>Heteroderinae</taxon>
        <taxon>Heterodera</taxon>
    </lineage>
</organism>
<feature type="domain" description="Homeobox" evidence="8">
    <location>
        <begin position="234"/>
        <end position="305"/>
    </location>
</feature>
<evidence type="ECO:0000259" key="8">
    <source>
        <dbReference type="PROSITE" id="PS50071"/>
    </source>
</evidence>
<keyword evidence="4 5" id="KW-0539">Nucleus</keyword>
<evidence type="ECO:0000256" key="4">
    <source>
        <dbReference type="ARBA" id="ARBA00023242"/>
    </source>
</evidence>
<dbReference type="Pfam" id="PF00046">
    <property type="entry name" value="Homeodomain"/>
    <property type="match status" value="5"/>
</dbReference>
<feature type="domain" description="Homeobox" evidence="8">
    <location>
        <begin position="83"/>
        <end position="143"/>
    </location>
</feature>
<dbReference type="AlphaFoldDB" id="A0ABD2JC72"/>
<evidence type="ECO:0000256" key="5">
    <source>
        <dbReference type="PROSITE-ProRule" id="PRU00108"/>
    </source>
</evidence>
<name>A0ABD2JC72_9BILA</name>
<gene>
    <name evidence="9" type="ORF">niasHT_026243</name>
</gene>
<dbReference type="SUPFAM" id="SSF46689">
    <property type="entry name" value="Homeodomain-like"/>
    <property type="match status" value="5"/>
</dbReference>
<dbReference type="GO" id="GO:0005634">
    <property type="term" value="C:nucleus"/>
    <property type="evidence" value="ECO:0007669"/>
    <property type="project" value="UniProtKB-SubCell"/>
</dbReference>
<evidence type="ECO:0000313" key="9">
    <source>
        <dbReference type="EMBL" id="KAL3088167.1"/>
    </source>
</evidence>
<dbReference type="CDD" id="cd00086">
    <property type="entry name" value="homeodomain"/>
    <property type="match status" value="4"/>
</dbReference>
<dbReference type="PANTHER" id="PTHR24339">
    <property type="entry name" value="HOMEOBOX PROTEIN EMX-RELATED"/>
    <property type="match status" value="1"/>
</dbReference>
<feature type="DNA-binding region" description="Homeobox" evidence="5">
    <location>
        <begin position="236"/>
        <end position="306"/>
    </location>
</feature>
<accession>A0ABD2JC72</accession>
<evidence type="ECO:0000256" key="6">
    <source>
        <dbReference type="RuleBase" id="RU000682"/>
    </source>
</evidence>
<dbReference type="GO" id="GO:0003677">
    <property type="term" value="F:DNA binding"/>
    <property type="evidence" value="ECO:0007669"/>
    <property type="project" value="UniProtKB-UniRule"/>
</dbReference>
<proteinExistence type="predicted"/>
<feature type="DNA-binding region" description="Homeobox" evidence="5">
    <location>
        <begin position="85"/>
        <end position="144"/>
    </location>
</feature>
<keyword evidence="3 5" id="KW-0371">Homeobox</keyword>